<organism evidence="1 2">
    <name type="scientific">Keguizhuia sedimenti</name>
    <dbReference type="NCBI Taxonomy" id="3064264"/>
    <lineage>
        <taxon>Bacteria</taxon>
        <taxon>Pseudomonadati</taxon>
        <taxon>Pseudomonadota</taxon>
        <taxon>Betaproteobacteria</taxon>
        <taxon>Burkholderiales</taxon>
        <taxon>Oxalobacteraceae</taxon>
        <taxon>Keguizhuia</taxon>
    </lineage>
</organism>
<sequence length="102" mass="11140">MNDLFPEALKYSLHVSCLHFSSLLGMPFALNTKFPHRMNNDAAQAKWHDSMMQFHGAQHAATSAEGIFVNVVAKNTLGVLARQAAHGIVPGGLIEIKKSRKA</sequence>
<keyword evidence="2" id="KW-1185">Reference proteome</keyword>
<accession>A0ABU1BPM6</accession>
<evidence type="ECO:0000313" key="2">
    <source>
        <dbReference type="Proteomes" id="UP001225596"/>
    </source>
</evidence>
<proteinExistence type="predicted"/>
<name>A0ABU1BPM6_9BURK</name>
<reference evidence="1 2" key="1">
    <citation type="submission" date="2023-08" db="EMBL/GenBank/DDBJ databases">
        <title>Oxalobacteraceae gen .nov., isolated from river sludge outside the plant.</title>
        <authorList>
            <person name="Zhao S.Y."/>
        </authorList>
    </citation>
    <scope>NUCLEOTIDE SEQUENCE [LARGE SCALE GENOMIC DNA]</scope>
    <source>
        <strain evidence="1 2">R-40</strain>
    </source>
</reference>
<comment type="caution">
    <text evidence="1">The sequence shown here is derived from an EMBL/GenBank/DDBJ whole genome shotgun (WGS) entry which is preliminary data.</text>
</comment>
<protein>
    <submittedName>
        <fullName evidence="1">Uncharacterized protein</fullName>
    </submittedName>
</protein>
<dbReference type="RefSeq" id="WP_338435891.1">
    <property type="nucleotide sequence ID" value="NZ_JAUYVH010000002.1"/>
</dbReference>
<gene>
    <name evidence="1" type="ORF">Q8A64_06050</name>
</gene>
<dbReference type="Proteomes" id="UP001225596">
    <property type="component" value="Unassembled WGS sequence"/>
</dbReference>
<dbReference type="EMBL" id="JAUYVH010000002">
    <property type="protein sequence ID" value="MDQ9169971.1"/>
    <property type="molecule type" value="Genomic_DNA"/>
</dbReference>
<evidence type="ECO:0000313" key="1">
    <source>
        <dbReference type="EMBL" id="MDQ9169971.1"/>
    </source>
</evidence>